<reference evidence="1" key="1">
    <citation type="submission" date="2014-11" db="EMBL/GenBank/DDBJ databases">
        <authorList>
            <person name="Amaro Gonzalez C."/>
        </authorList>
    </citation>
    <scope>NUCLEOTIDE SEQUENCE</scope>
</reference>
<accession>A0A0E9Q705</accession>
<reference evidence="1" key="2">
    <citation type="journal article" date="2015" name="Fish Shellfish Immunol.">
        <title>Early steps in the European eel (Anguilla anguilla)-Vibrio vulnificus interaction in the gills: Role of the RtxA13 toxin.</title>
        <authorList>
            <person name="Callol A."/>
            <person name="Pajuelo D."/>
            <person name="Ebbesson L."/>
            <person name="Teles M."/>
            <person name="MacKenzie S."/>
            <person name="Amaro C."/>
        </authorList>
    </citation>
    <scope>NUCLEOTIDE SEQUENCE</scope>
</reference>
<organism evidence="1">
    <name type="scientific">Anguilla anguilla</name>
    <name type="common">European freshwater eel</name>
    <name type="synonym">Muraena anguilla</name>
    <dbReference type="NCBI Taxonomy" id="7936"/>
    <lineage>
        <taxon>Eukaryota</taxon>
        <taxon>Metazoa</taxon>
        <taxon>Chordata</taxon>
        <taxon>Craniata</taxon>
        <taxon>Vertebrata</taxon>
        <taxon>Euteleostomi</taxon>
        <taxon>Actinopterygii</taxon>
        <taxon>Neopterygii</taxon>
        <taxon>Teleostei</taxon>
        <taxon>Anguilliformes</taxon>
        <taxon>Anguillidae</taxon>
        <taxon>Anguilla</taxon>
    </lineage>
</organism>
<dbReference type="EMBL" id="GBXM01096452">
    <property type="protein sequence ID" value="JAH12125.1"/>
    <property type="molecule type" value="Transcribed_RNA"/>
</dbReference>
<protein>
    <submittedName>
        <fullName evidence="1">Uncharacterized protein</fullName>
    </submittedName>
</protein>
<proteinExistence type="predicted"/>
<name>A0A0E9Q705_ANGAN</name>
<sequence>MWANPENKHQYKNMLFRKEKHLFYYYYFLT</sequence>
<dbReference type="AlphaFoldDB" id="A0A0E9Q705"/>
<evidence type="ECO:0000313" key="1">
    <source>
        <dbReference type="EMBL" id="JAH12125.1"/>
    </source>
</evidence>